<dbReference type="InterPro" id="IPR038948">
    <property type="entry name" value="POLR1D-like"/>
</dbReference>
<sequence length="162" mass="18503">MSTTNSGVKKFSFKLNKNVSIGTKNPKTVGSVQGKETIRDVKTVSDDVLTRMAIEEIVRETAKGAIRAEKVGPSGWLPCPLMKTNKRFLRNTIKSVISHNRSKTYQPKKTEEELNEIIKRGQKRKPKFGDRKHCFRKPNFDRREDGNARKGTKQNDTTERNL</sequence>
<organism evidence="2 3">
    <name type="scientific">Pseudolycoriella hygida</name>
    <dbReference type="NCBI Taxonomy" id="35572"/>
    <lineage>
        <taxon>Eukaryota</taxon>
        <taxon>Metazoa</taxon>
        <taxon>Ecdysozoa</taxon>
        <taxon>Arthropoda</taxon>
        <taxon>Hexapoda</taxon>
        <taxon>Insecta</taxon>
        <taxon>Pterygota</taxon>
        <taxon>Neoptera</taxon>
        <taxon>Endopterygota</taxon>
        <taxon>Diptera</taxon>
        <taxon>Nematocera</taxon>
        <taxon>Sciaroidea</taxon>
        <taxon>Sciaridae</taxon>
        <taxon>Pseudolycoriella</taxon>
    </lineage>
</organism>
<protein>
    <submittedName>
        <fullName evidence="2">Protein POLR1D, isoform 2</fullName>
    </submittedName>
</protein>
<name>A0A9Q0MQT4_9DIPT</name>
<feature type="region of interest" description="Disordered" evidence="1">
    <location>
        <begin position="119"/>
        <end position="162"/>
    </location>
</feature>
<dbReference type="AlphaFoldDB" id="A0A9Q0MQT4"/>
<evidence type="ECO:0000256" key="1">
    <source>
        <dbReference type="SAM" id="MobiDB-lite"/>
    </source>
</evidence>
<dbReference type="OrthoDB" id="7779993at2759"/>
<dbReference type="Proteomes" id="UP001151699">
    <property type="component" value="Chromosome C"/>
</dbReference>
<gene>
    <name evidence="2" type="primary">POLR1D</name>
    <name evidence="2" type="ORF">Bhyg_14061</name>
</gene>
<feature type="compositionally biased region" description="Basic and acidic residues" evidence="1">
    <location>
        <begin position="127"/>
        <end position="148"/>
    </location>
</feature>
<proteinExistence type="predicted"/>
<evidence type="ECO:0000313" key="2">
    <source>
        <dbReference type="EMBL" id="KAJ6635475.1"/>
    </source>
</evidence>
<dbReference type="EMBL" id="WJQU01000004">
    <property type="protein sequence ID" value="KAJ6635475.1"/>
    <property type="molecule type" value="Genomic_DNA"/>
</dbReference>
<dbReference type="PANTHER" id="PTHR34769:SF1">
    <property type="entry name" value="RNA POLYMERASE I AND III SUBUNIT D"/>
    <property type="match status" value="1"/>
</dbReference>
<evidence type="ECO:0000313" key="3">
    <source>
        <dbReference type="Proteomes" id="UP001151699"/>
    </source>
</evidence>
<keyword evidence="3" id="KW-1185">Reference proteome</keyword>
<reference evidence="2" key="1">
    <citation type="submission" date="2022-07" db="EMBL/GenBank/DDBJ databases">
        <authorList>
            <person name="Trinca V."/>
            <person name="Uliana J.V.C."/>
            <person name="Torres T.T."/>
            <person name="Ward R.J."/>
            <person name="Monesi N."/>
        </authorList>
    </citation>
    <scope>NUCLEOTIDE SEQUENCE</scope>
    <source>
        <strain evidence="2">HSMRA1968</strain>
        <tissue evidence="2">Whole embryos</tissue>
    </source>
</reference>
<dbReference type="PANTHER" id="PTHR34769">
    <property type="entry name" value="RCG42593, ISOFORM CRA_A"/>
    <property type="match status" value="1"/>
</dbReference>
<comment type="caution">
    <text evidence="2">The sequence shown here is derived from an EMBL/GenBank/DDBJ whole genome shotgun (WGS) entry which is preliminary data.</text>
</comment>
<accession>A0A9Q0MQT4</accession>